<dbReference type="HAMAP" id="MF_01217">
    <property type="entry name" value="Acyl_carrier"/>
    <property type="match status" value="1"/>
</dbReference>
<keyword evidence="11" id="KW-0443">Lipid metabolism</keyword>
<dbReference type="InterPro" id="IPR006162">
    <property type="entry name" value="Ppantetheine_attach_site"/>
</dbReference>
<keyword evidence="13 14" id="KW-0275">Fatty acid biosynthesis</keyword>
<dbReference type="InterPro" id="IPR003231">
    <property type="entry name" value="ACP"/>
</dbReference>
<dbReference type="OrthoDB" id="448946at2759"/>
<evidence type="ECO:0000256" key="14">
    <source>
        <dbReference type="RuleBase" id="RU000722"/>
    </source>
</evidence>
<dbReference type="AlphaFoldDB" id="A0A0F4Z6N8"/>
<dbReference type="GO" id="GO:0099128">
    <property type="term" value="C:mitochondrial [2Fe-2S] assembly complex"/>
    <property type="evidence" value="ECO:0007669"/>
    <property type="project" value="UniProtKB-ARBA"/>
</dbReference>
<keyword evidence="10" id="KW-0249">Electron transport</keyword>
<evidence type="ECO:0000256" key="1">
    <source>
        <dbReference type="ARBA" id="ARBA00004173"/>
    </source>
</evidence>
<dbReference type="EMBL" id="LAEV01002314">
    <property type="protein sequence ID" value="KKA26010.1"/>
    <property type="molecule type" value="Genomic_DNA"/>
</dbReference>
<evidence type="ECO:0000256" key="13">
    <source>
        <dbReference type="ARBA" id="ARBA00023160"/>
    </source>
</evidence>
<keyword evidence="17" id="KW-1185">Reference proteome</keyword>
<evidence type="ECO:0000256" key="5">
    <source>
        <dbReference type="ARBA" id="ARBA00022450"/>
    </source>
</evidence>
<keyword evidence="12" id="KW-0496">Mitochondrion</keyword>
<dbReference type="FunFam" id="1.10.1200.10:FF:000003">
    <property type="entry name" value="Acyl carrier protein"/>
    <property type="match status" value="1"/>
</dbReference>
<evidence type="ECO:0000256" key="10">
    <source>
        <dbReference type="ARBA" id="ARBA00022982"/>
    </source>
</evidence>
<evidence type="ECO:0000256" key="4">
    <source>
        <dbReference type="ARBA" id="ARBA00022448"/>
    </source>
</evidence>
<dbReference type="PANTHER" id="PTHR20863:SF28">
    <property type="entry name" value="ACYL CARRIER PROTEIN, MITOCHONDRIAL"/>
    <property type="match status" value="1"/>
</dbReference>
<dbReference type="PROSITE" id="PS50075">
    <property type="entry name" value="CARRIER"/>
    <property type="match status" value="1"/>
</dbReference>
<evidence type="ECO:0000259" key="15">
    <source>
        <dbReference type="PROSITE" id="PS50075"/>
    </source>
</evidence>
<reference evidence="16 17" key="1">
    <citation type="submission" date="2015-03" db="EMBL/GenBank/DDBJ databases">
        <authorList>
            <person name="Radwan O."/>
            <person name="Al-Naeli F.A."/>
            <person name="Rendon G.A."/>
            <person name="Fields C."/>
        </authorList>
    </citation>
    <scope>NUCLEOTIDE SEQUENCE [LARGE SCALE GENOMIC DNA]</scope>
    <source>
        <strain evidence="16">CR-DP1</strain>
    </source>
</reference>
<dbReference type="Gene3D" id="1.10.1200.10">
    <property type="entry name" value="ACP-like"/>
    <property type="match status" value="1"/>
</dbReference>
<dbReference type="GO" id="GO:0000035">
    <property type="term" value="F:acyl binding"/>
    <property type="evidence" value="ECO:0007669"/>
    <property type="project" value="TreeGrafter"/>
</dbReference>
<evidence type="ECO:0000256" key="2">
    <source>
        <dbReference type="ARBA" id="ARBA00005194"/>
    </source>
</evidence>
<evidence type="ECO:0000256" key="9">
    <source>
        <dbReference type="ARBA" id="ARBA00022946"/>
    </source>
</evidence>
<evidence type="ECO:0000256" key="8">
    <source>
        <dbReference type="ARBA" id="ARBA00022832"/>
    </source>
</evidence>
<dbReference type="Pfam" id="PF00550">
    <property type="entry name" value="PP-binding"/>
    <property type="match status" value="1"/>
</dbReference>
<evidence type="ECO:0000256" key="6">
    <source>
        <dbReference type="ARBA" id="ARBA00022516"/>
    </source>
</evidence>
<dbReference type="NCBIfam" id="NF002148">
    <property type="entry name" value="PRK00982.1-2"/>
    <property type="match status" value="1"/>
</dbReference>
<evidence type="ECO:0000313" key="17">
    <source>
        <dbReference type="Proteomes" id="UP000033483"/>
    </source>
</evidence>
<evidence type="ECO:0000313" key="16">
    <source>
        <dbReference type="EMBL" id="KKA26010.1"/>
    </source>
</evidence>
<feature type="domain" description="Carrier" evidence="15">
    <location>
        <begin position="44"/>
        <end position="120"/>
    </location>
</feature>
<comment type="subcellular location">
    <subcellularLocation>
        <location evidence="1">Mitochondrion</location>
    </subcellularLocation>
</comment>
<comment type="similarity">
    <text evidence="3">Belongs to the acyl carrier protein (ACP) family.</text>
</comment>
<dbReference type="InterPro" id="IPR036736">
    <property type="entry name" value="ACP-like_sf"/>
</dbReference>
<proteinExistence type="inferred from homology"/>
<dbReference type="SUPFAM" id="SSF47336">
    <property type="entry name" value="ACP-like"/>
    <property type="match status" value="1"/>
</dbReference>
<organism evidence="16 17">
    <name type="scientific">Thielaviopsis punctulata</name>
    <dbReference type="NCBI Taxonomy" id="72032"/>
    <lineage>
        <taxon>Eukaryota</taxon>
        <taxon>Fungi</taxon>
        <taxon>Dikarya</taxon>
        <taxon>Ascomycota</taxon>
        <taxon>Pezizomycotina</taxon>
        <taxon>Sordariomycetes</taxon>
        <taxon>Hypocreomycetidae</taxon>
        <taxon>Microascales</taxon>
        <taxon>Ceratocystidaceae</taxon>
        <taxon>Thielaviopsis</taxon>
    </lineage>
</organism>
<dbReference type="Proteomes" id="UP000033483">
    <property type="component" value="Unassembled WGS sequence"/>
</dbReference>
<keyword evidence="6 14" id="KW-0444">Lipid biosynthesis</keyword>
<keyword evidence="9" id="KW-0809">Transit peptide</keyword>
<sequence>MFRSAILNAARASVRVAVPRVVVARPALSAVRVSPVSIRAYSAASGLDKEEVQGRIMSLLQGYDKIKENAHFANDLGLDSLDTVEVVMAIEEEFSIEIPDKDADSIHSVDKAVDYILNHPDAK</sequence>
<comment type="caution">
    <text evidence="16">The sequence shown here is derived from an EMBL/GenBank/DDBJ whole genome shotgun (WGS) entry which is preliminary data.</text>
</comment>
<keyword evidence="7" id="KW-0597">Phosphoprotein</keyword>
<evidence type="ECO:0000256" key="3">
    <source>
        <dbReference type="ARBA" id="ARBA00010930"/>
    </source>
</evidence>
<protein>
    <recommendedName>
        <fullName evidence="14">Acyl carrier protein</fullName>
    </recommendedName>
</protein>
<keyword evidence="5 14" id="KW-0596">Phosphopantetheine</keyword>
<comment type="function">
    <text evidence="14">Carrier of the growing fatty acid chain in fatty acid biosynthesis.</text>
</comment>
<gene>
    <name evidence="16" type="ORF">TD95_002713</name>
</gene>
<evidence type="ECO:0000256" key="11">
    <source>
        <dbReference type="ARBA" id="ARBA00023098"/>
    </source>
</evidence>
<evidence type="ECO:0000256" key="12">
    <source>
        <dbReference type="ARBA" id="ARBA00023128"/>
    </source>
</evidence>
<comment type="pathway">
    <text evidence="2">Lipid metabolism; fatty acid biosynthesis.</text>
</comment>
<dbReference type="PROSITE" id="PS00012">
    <property type="entry name" value="PHOSPHOPANTETHEINE"/>
    <property type="match status" value="1"/>
</dbReference>
<name>A0A0F4Z6N8_9PEZI</name>
<accession>A0A0F4Z6N8</accession>
<keyword evidence="8" id="KW-0276">Fatty acid metabolism</keyword>
<dbReference type="NCBIfam" id="TIGR00517">
    <property type="entry name" value="acyl_carrier"/>
    <property type="match status" value="1"/>
</dbReference>
<dbReference type="GO" id="GO:0000036">
    <property type="term" value="F:acyl carrier activity"/>
    <property type="evidence" value="ECO:0007669"/>
    <property type="project" value="TreeGrafter"/>
</dbReference>
<keyword evidence="4" id="KW-0813">Transport</keyword>
<dbReference type="InterPro" id="IPR009081">
    <property type="entry name" value="PP-bd_ACP"/>
</dbReference>
<dbReference type="PANTHER" id="PTHR20863">
    <property type="entry name" value="ACYL CARRIER PROTEIN"/>
    <property type="match status" value="1"/>
</dbReference>
<evidence type="ECO:0000256" key="7">
    <source>
        <dbReference type="ARBA" id="ARBA00022553"/>
    </source>
</evidence>